<protein>
    <recommendedName>
        <fullName evidence="5">Phosphoric diester hydrolase</fullName>
    </recommendedName>
</protein>
<keyword evidence="4" id="KW-1185">Reference proteome</keyword>
<feature type="compositionally biased region" description="Basic and acidic residues" evidence="1">
    <location>
        <begin position="415"/>
        <end position="435"/>
    </location>
</feature>
<dbReference type="PANTHER" id="PTHR13593:SF80">
    <property type="entry name" value="PLC-LIKE PHOSPHODIESTERASE"/>
    <property type="match status" value="1"/>
</dbReference>
<comment type="caution">
    <text evidence="3">The sequence shown here is derived from an EMBL/GenBank/DDBJ whole genome shotgun (WGS) entry which is preliminary data.</text>
</comment>
<feature type="chain" id="PRO_5040335544" description="Phosphoric diester hydrolase" evidence="2">
    <location>
        <begin position="21"/>
        <end position="1019"/>
    </location>
</feature>
<dbReference type="Proteomes" id="UP000758155">
    <property type="component" value="Unassembled WGS sequence"/>
</dbReference>
<organism evidence="3 4">
    <name type="scientific">Didymella heteroderae</name>
    <dbReference type="NCBI Taxonomy" id="1769908"/>
    <lineage>
        <taxon>Eukaryota</taxon>
        <taxon>Fungi</taxon>
        <taxon>Dikarya</taxon>
        <taxon>Ascomycota</taxon>
        <taxon>Pezizomycotina</taxon>
        <taxon>Dothideomycetes</taxon>
        <taxon>Pleosporomycetidae</taxon>
        <taxon>Pleosporales</taxon>
        <taxon>Pleosporineae</taxon>
        <taxon>Didymellaceae</taxon>
        <taxon>Didymella</taxon>
    </lineage>
</organism>
<dbReference type="SUPFAM" id="SSF51695">
    <property type="entry name" value="PLC-like phosphodiesterases"/>
    <property type="match status" value="1"/>
</dbReference>
<feature type="region of interest" description="Disordered" evidence="1">
    <location>
        <begin position="663"/>
        <end position="709"/>
    </location>
</feature>
<reference evidence="3" key="1">
    <citation type="submission" date="2019-04" db="EMBL/GenBank/DDBJ databases">
        <title>Sequencing of skin fungus with MAO and IRED activity.</title>
        <authorList>
            <person name="Marsaioli A.J."/>
            <person name="Bonatto J.M.C."/>
            <person name="Reis Junior O."/>
        </authorList>
    </citation>
    <scope>NUCLEOTIDE SEQUENCE</scope>
    <source>
        <strain evidence="3">28M1</strain>
    </source>
</reference>
<feature type="region of interest" description="Disordered" evidence="1">
    <location>
        <begin position="578"/>
        <end position="606"/>
    </location>
</feature>
<evidence type="ECO:0000313" key="4">
    <source>
        <dbReference type="Proteomes" id="UP000758155"/>
    </source>
</evidence>
<dbReference type="EMBL" id="SWKV01000008">
    <property type="protein sequence ID" value="KAF3044608.1"/>
    <property type="molecule type" value="Genomic_DNA"/>
</dbReference>
<dbReference type="InterPro" id="IPR051057">
    <property type="entry name" value="PI-PLC_domain"/>
</dbReference>
<feature type="compositionally biased region" description="Acidic residues" evidence="1">
    <location>
        <begin position="690"/>
        <end position="709"/>
    </location>
</feature>
<evidence type="ECO:0000256" key="1">
    <source>
        <dbReference type="SAM" id="MobiDB-lite"/>
    </source>
</evidence>
<dbReference type="PANTHER" id="PTHR13593">
    <property type="match status" value="1"/>
</dbReference>
<accession>A0A9P4WXS1</accession>
<dbReference type="GO" id="GO:0006629">
    <property type="term" value="P:lipid metabolic process"/>
    <property type="evidence" value="ECO:0007669"/>
    <property type="project" value="InterPro"/>
</dbReference>
<sequence length="1019" mass="114048">MKHLMGSLFLALAAAPFAAAGRACNNAEELCDTSYDQMTHLGAHDSPFLRDSSTGFSSFGNQFFNTTVQLDAGVRLLSAQIHVAENKDTKAREIHLCHTSCGLFDVGTFQTWLWEIHLWMAANPNEVVTLVLVNMDGISAVELETEYARADIAHFGYVPENINHAPAPSSEFKKTWPTLGEMIDKGSRLVTFVQPLNPDQMNAPYLLNEFDFVWENAYDVRNATDFACKPDRPSNTTTVDQERDSGKLMLMNHMLYWQQAMGIEVPDIRNINNTNSWDGTGGLGEHMTQCGQIVAKQPTFVLVDFFNVGPAIKAVDIFNGVDNPVGRKNVTTEVIAGGAGNNYYVSGGDKMGSNAWAALVVAMLGIALLDMILRRPYVPSAALIRALARPQPLPCPFARPLPAQFVRGKKTKSQKAREAEKTRLAWEARNSRRAEEEEEEQERAEQKSDQEALEKMKSDPVHGGTAKEVLKVMKLSQDPEAFEKVFEGGERPIFKDGEERWFEFFEEDPITGERVKVDKLGNEANQIKEVETLEMIKKYMKNPEYDAAELNKRMMDKLMADPAFADLTEDLKEIKEEIMTKEEEKEFDERVRKDAEPDIKDMGEQIRGTIHEAITKLYEDPDVGTAKEDLGAVLRRLPDIEDLKDPELQQLLDKATESVNQNPKLKAKLDASNELETEEEKQEWAAFEREIDDLLEPDDPDDFPDIDDPEEMNKLLVEMRELMKEMEGSSELNKELDSMLTGENGAKLPTEEEAEKLAASVARFAQLHVSSGSTSAPSTAAPMTAAPTTIETTATETSNVDADEDEHIPPELQARVDKLMADPRLLEKLNYIQKIMAEAAPARDPNDLTQIDEELAPDPYEMDDSRTATLAQRMAMARADPEHRAALEALKVKLQPPYNISPALKSFNQAMSFAYVGANDDVRRVLWRCYQKARTLPTFLQNLSDDAWDILYYSQAVTWAGNQNRTDHLKALLGDLATVGKNGPPTHPSQLGQVKEAARLEAAQKEQREAKWREGGMDA</sequence>
<feature type="compositionally biased region" description="Basic and acidic residues" evidence="1">
    <location>
        <begin position="443"/>
        <end position="460"/>
    </location>
</feature>
<feature type="region of interest" description="Disordered" evidence="1">
    <location>
        <begin position="1000"/>
        <end position="1019"/>
    </location>
</feature>
<dbReference type="AlphaFoldDB" id="A0A9P4WXS1"/>
<dbReference type="OrthoDB" id="7984201at2759"/>
<keyword evidence="2" id="KW-0732">Signal</keyword>
<dbReference type="Gene3D" id="3.20.20.190">
    <property type="entry name" value="Phosphatidylinositol (PI) phosphodiesterase"/>
    <property type="match status" value="1"/>
</dbReference>
<name>A0A9P4WXS1_9PLEO</name>
<gene>
    <name evidence="3" type="ORF">E8E12_002785</name>
</gene>
<feature type="region of interest" description="Disordered" evidence="1">
    <location>
        <begin position="406"/>
        <end position="465"/>
    </location>
</feature>
<dbReference type="Pfam" id="PF26146">
    <property type="entry name" value="PI-PLC_X"/>
    <property type="match status" value="1"/>
</dbReference>
<proteinExistence type="predicted"/>
<feature type="signal peptide" evidence="2">
    <location>
        <begin position="1"/>
        <end position="20"/>
    </location>
</feature>
<evidence type="ECO:0000313" key="3">
    <source>
        <dbReference type="EMBL" id="KAF3044608.1"/>
    </source>
</evidence>
<dbReference type="InterPro" id="IPR017946">
    <property type="entry name" value="PLC-like_Pdiesterase_TIM-brl"/>
</dbReference>
<evidence type="ECO:0000256" key="2">
    <source>
        <dbReference type="SAM" id="SignalP"/>
    </source>
</evidence>
<evidence type="ECO:0008006" key="5">
    <source>
        <dbReference type="Google" id="ProtNLM"/>
    </source>
</evidence>
<dbReference type="GO" id="GO:0008081">
    <property type="term" value="F:phosphoric diester hydrolase activity"/>
    <property type="evidence" value="ECO:0007669"/>
    <property type="project" value="InterPro"/>
</dbReference>